<evidence type="ECO:0000313" key="2">
    <source>
        <dbReference type="Proteomes" id="UP000250266"/>
    </source>
</evidence>
<keyword evidence="2" id="KW-1185">Reference proteome</keyword>
<name>A0A8E2EBD8_9PEZI</name>
<reference evidence="1 2" key="1">
    <citation type="journal article" date="2016" name="Nat. Commun.">
        <title>Ectomycorrhizal ecology is imprinted in the genome of the dominant symbiotic fungus Cenococcum geophilum.</title>
        <authorList>
            <consortium name="DOE Joint Genome Institute"/>
            <person name="Peter M."/>
            <person name="Kohler A."/>
            <person name="Ohm R.A."/>
            <person name="Kuo A."/>
            <person name="Krutzmann J."/>
            <person name="Morin E."/>
            <person name="Arend M."/>
            <person name="Barry K.W."/>
            <person name="Binder M."/>
            <person name="Choi C."/>
            <person name="Clum A."/>
            <person name="Copeland A."/>
            <person name="Grisel N."/>
            <person name="Haridas S."/>
            <person name="Kipfer T."/>
            <person name="LaButti K."/>
            <person name="Lindquist E."/>
            <person name="Lipzen A."/>
            <person name="Maire R."/>
            <person name="Meier B."/>
            <person name="Mihaltcheva S."/>
            <person name="Molinier V."/>
            <person name="Murat C."/>
            <person name="Poggeler S."/>
            <person name="Quandt C.A."/>
            <person name="Sperisen C."/>
            <person name="Tritt A."/>
            <person name="Tisserant E."/>
            <person name="Crous P.W."/>
            <person name="Henrissat B."/>
            <person name="Nehls U."/>
            <person name="Egli S."/>
            <person name="Spatafora J.W."/>
            <person name="Grigoriev I.V."/>
            <person name="Martin F.M."/>
        </authorList>
    </citation>
    <scope>NUCLEOTIDE SEQUENCE [LARGE SCALE GENOMIC DNA]</scope>
    <source>
        <strain evidence="1 2">CBS 459.81</strain>
    </source>
</reference>
<dbReference type="AlphaFoldDB" id="A0A8E2EBD8"/>
<proteinExistence type="predicted"/>
<dbReference type="EMBL" id="KV744941">
    <property type="protein sequence ID" value="OCK80890.1"/>
    <property type="molecule type" value="Genomic_DNA"/>
</dbReference>
<dbReference type="OrthoDB" id="8954335at2759"/>
<protein>
    <submittedName>
        <fullName evidence="1">Uncharacterized protein</fullName>
    </submittedName>
</protein>
<evidence type="ECO:0000313" key="1">
    <source>
        <dbReference type="EMBL" id="OCK80890.1"/>
    </source>
</evidence>
<sequence>MNFEVGFGDAISVTTLAFQVFNALKIEEWNKLATVTESCRADLKELEALLAKYDGAASILSASRDKMGEKLKSVPEAFLLNTHFPIGAARHGQDKHLEFSDLEVLIIVFGATGWNGINSNIVDLPRFDDTCRSDLNIIMELADYLETTFRVQFKMLVSFICKACWPPEWEAPRRNN</sequence>
<accession>A0A8E2EBD8</accession>
<gene>
    <name evidence="1" type="ORF">K432DRAFT_442809</name>
</gene>
<organism evidence="1 2">
    <name type="scientific">Lepidopterella palustris CBS 459.81</name>
    <dbReference type="NCBI Taxonomy" id="1314670"/>
    <lineage>
        <taxon>Eukaryota</taxon>
        <taxon>Fungi</taxon>
        <taxon>Dikarya</taxon>
        <taxon>Ascomycota</taxon>
        <taxon>Pezizomycotina</taxon>
        <taxon>Dothideomycetes</taxon>
        <taxon>Pleosporomycetidae</taxon>
        <taxon>Mytilinidiales</taxon>
        <taxon>Argynnaceae</taxon>
        <taxon>Lepidopterella</taxon>
    </lineage>
</organism>
<dbReference type="Proteomes" id="UP000250266">
    <property type="component" value="Unassembled WGS sequence"/>
</dbReference>